<evidence type="ECO:0000256" key="1">
    <source>
        <dbReference type="SAM" id="MobiDB-lite"/>
    </source>
</evidence>
<feature type="region of interest" description="Disordered" evidence="1">
    <location>
        <begin position="19"/>
        <end position="106"/>
    </location>
</feature>
<gene>
    <name evidence="2" type="ORF">ALECFALPRED_001472</name>
</gene>
<comment type="caution">
    <text evidence="2">The sequence shown here is derived from an EMBL/GenBank/DDBJ whole genome shotgun (WGS) entry which is preliminary data.</text>
</comment>
<evidence type="ECO:0000313" key="2">
    <source>
        <dbReference type="EMBL" id="CAF9943839.1"/>
    </source>
</evidence>
<accession>A0A8H3JAU7</accession>
<evidence type="ECO:0000313" key="3">
    <source>
        <dbReference type="Proteomes" id="UP000664203"/>
    </source>
</evidence>
<protein>
    <submittedName>
        <fullName evidence="2">Uncharacterized protein</fullName>
    </submittedName>
</protein>
<reference evidence="2" key="1">
    <citation type="submission" date="2021-03" db="EMBL/GenBank/DDBJ databases">
        <authorList>
            <person name="Tagirdzhanova G."/>
        </authorList>
    </citation>
    <scope>NUCLEOTIDE SEQUENCE</scope>
</reference>
<dbReference type="AlphaFoldDB" id="A0A8H3JAU7"/>
<dbReference type="EMBL" id="CAJPDR010001348">
    <property type="protein sequence ID" value="CAF9943839.1"/>
    <property type="molecule type" value="Genomic_DNA"/>
</dbReference>
<dbReference type="Proteomes" id="UP000664203">
    <property type="component" value="Unassembled WGS sequence"/>
</dbReference>
<organism evidence="2 3">
    <name type="scientific">Alectoria fallacina</name>
    <dbReference type="NCBI Taxonomy" id="1903189"/>
    <lineage>
        <taxon>Eukaryota</taxon>
        <taxon>Fungi</taxon>
        <taxon>Dikarya</taxon>
        <taxon>Ascomycota</taxon>
        <taxon>Pezizomycotina</taxon>
        <taxon>Lecanoromycetes</taxon>
        <taxon>OSLEUM clade</taxon>
        <taxon>Lecanoromycetidae</taxon>
        <taxon>Lecanorales</taxon>
        <taxon>Lecanorineae</taxon>
        <taxon>Parmeliaceae</taxon>
        <taxon>Alectoria</taxon>
    </lineage>
</organism>
<keyword evidence="3" id="KW-1185">Reference proteome</keyword>
<proteinExistence type="predicted"/>
<name>A0A8H3JAU7_9LECA</name>
<feature type="compositionally biased region" description="Basic and acidic residues" evidence="1">
    <location>
        <begin position="65"/>
        <end position="103"/>
    </location>
</feature>
<dbReference type="OrthoDB" id="307899at2759"/>
<sequence length="129" mass="14752">MLMPIRGSRVSSMLSRLHTRLLPLRPYSTSDKTSDRVPTNDPSPPKPVQNVSDSNAVPISPQGLRDSDRPLQEMPEDSERQRVMQAPNRKEVWSRSQQPRERAMSGPRFEQTIMEYQVCSVSLCNVFQI</sequence>